<dbReference type="Pfam" id="PF19304">
    <property type="entry name" value="PGDH_inter"/>
    <property type="match status" value="1"/>
</dbReference>
<evidence type="ECO:0000313" key="11">
    <source>
        <dbReference type="EMBL" id="RKQ71779.1"/>
    </source>
</evidence>
<dbReference type="FunFam" id="3.30.1330.90:FF:000003">
    <property type="entry name" value="D-3-phosphoglycerate dehydrogenase"/>
    <property type="match status" value="1"/>
</dbReference>
<dbReference type="PROSITE" id="PS00671">
    <property type="entry name" value="D_2_HYDROXYACID_DH_3"/>
    <property type="match status" value="1"/>
</dbReference>
<dbReference type="InterPro" id="IPR006236">
    <property type="entry name" value="PGDH"/>
</dbReference>
<protein>
    <recommendedName>
        <fullName evidence="4 9">D-3-phosphoglycerate dehydrogenase</fullName>
        <ecNumber evidence="9">1.1.1.95</ecNumber>
    </recommendedName>
</protein>
<comment type="caution">
    <text evidence="11">The sequence shown here is derived from an EMBL/GenBank/DDBJ whole genome shotgun (WGS) entry which is preliminary data.</text>
</comment>
<dbReference type="SUPFAM" id="SSF55021">
    <property type="entry name" value="ACT-like"/>
    <property type="match status" value="1"/>
</dbReference>
<dbReference type="OrthoDB" id="9793626at2"/>
<dbReference type="InterPro" id="IPR029753">
    <property type="entry name" value="D-isomer_DH_CS"/>
</dbReference>
<evidence type="ECO:0000256" key="3">
    <source>
        <dbReference type="ARBA" id="ARBA00005854"/>
    </source>
</evidence>
<name>A0A420WLC3_9PROT</name>
<keyword evidence="12" id="KW-1185">Reference proteome</keyword>
<dbReference type="GO" id="GO:0051287">
    <property type="term" value="F:NAD binding"/>
    <property type="evidence" value="ECO:0007669"/>
    <property type="project" value="UniProtKB-UniRule"/>
</dbReference>
<dbReference type="NCBIfam" id="TIGR01327">
    <property type="entry name" value="PGDH"/>
    <property type="match status" value="1"/>
</dbReference>
<proteinExistence type="inferred from homology"/>
<evidence type="ECO:0000313" key="12">
    <source>
        <dbReference type="Proteomes" id="UP000282211"/>
    </source>
</evidence>
<dbReference type="Gene3D" id="3.30.1330.90">
    <property type="entry name" value="D-3-phosphoglycerate dehydrogenase, domain 3"/>
    <property type="match status" value="1"/>
</dbReference>
<dbReference type="SUPFAM" id="SSF52283">
    <property type="entry name" value="Formate/glycerate dehydrogenase catalytic domain-like"/>
    <property type="match status" value="1"/>
</dbReference>
<comment type="catalytic activity">
    <reaction evidence="8 9">
        <text>(2R)-3-phosphoglycerate + NAD(+) = 3-phosphooxypyruvate + NADH + H(+)</text>
        <dbReference type="Rhea" id="RHEA:12641"/>
        <dbReference type="ChEBI" id="CHEBI:15378"/>
        <dbReference type="ChEBI" id="CHEBI:18110"/>
        <dbReference type="ChEBI" id="CHEBI:57540"/>
        <dbReference type="ChEBI" id="CHEBI:57945"/>
        <dbReference type="ChEBI" id="CHEBI:58272"/>
        <dbReference type="EC" id="1.1.1.95"/>
    </reaction>
</comment>
<dbReference type="InterPro" id="IPR006140">
    <property type="entry name" value="D-isomer_DH_NAD-bd"/>
</dbReference>
<dbReference type="EC" id="1.1.1.95" evidence="9"/>
<dbReference type="PANTHER" id="PTHR42938">
    <property type="entry name" value="FORMATE DEHYDROGENASE 1"/>
    <property type="match status" value="1"/>
</dbReference>
<organism evidence="11 12">
    <name type="scientific">Litorimonas taeanensis</name>
    <dbReference type="NCBI Taxonomy" id="568099"/>
    <lineage>
        <taxon>Bacteria</taxon>
        <taxon>Pseudomonadati</taxon>
        <taxon>Pseudomonadota</taxon>
        <taxon>Alphaproteobacteria</taxon>
        <taxon>Maricaulales</taxon>
        <taxon>Robiginitomaculaceae</taxon>
    </lineage>
</organism>
<dbReference type="GO" id="GO:0004617">
    <property type="term" value="F:phosphoglycerate dehydrogenase activity"/>
    <property type="evidence" value="ECO:0007669"/>
    <property type="project" value="UniProtKB-UniRule"/>
</dbReference>
<comment type="pathway">
    <text evidence="2 9">Amino-acid biosynthesis; L-serine biosynthesis; L-serine from 3-phospho-D-glycerate: step 1/3.</text>
</comment>
<keyword evidence="5 9" id="KW-0560">Oxidoreductase</keyword>
<evidence type="ECO:0000256" key="8">
    <source>
        <dbReference type="ARBA" id="ARBA00048731"/>
    </source>
</evidence>
<dbReference type="InterPro" id="IPR029009">
    <property type="entry name" value="ASB_dom_sf"/>
</dbReference>
<dbReference type="InParanoid" id="A0A420WLC3"/>
<dbReference type="InterPro" id="IPR029752">
    <property type="entry name" value="D-isomer_DH_CS1"/>
</dbReference>
<dbReference type="EMBL" id="RBII01000001">
    <property type="protein sequence ID" value="RKQ71779.1"/>
    <property type="molecule type" value="Genomic_DNA"/>
</dbReference>
<dbReference type="InterPro" id="IPR045865">
    <property type="entry name" value="ACT-like_dom_sf"/>
</dbReference>
<dbReference type="CDD" id="cd04902">
    <property type="entry name" value="ACT_3PGDH-xct"/>
    <property type="match status" value="1"/>
</dbReference>
<dbReference type="UniPathway" id="UPA00135">
    <property type="reaction ID" value="UER00196"/>
</dbReference>
<dbReference type="FunFam" id="3.40.50.720:FF:000021">
    <property type="entry name" value="D-3-phosphoglycerate dehydrogenase"/>
    <property type="match status" value="1"/>
</dbReference>
<dbReference type="Proteomes" id="UP000282211">
    <property type="component" value="Unassembled WGS sequence"/>
</dbReference>
<evidence type="ECO:0000256" key="9">
    <source>
        <dbReference type="RuleBase" id="RU363003"/>
    </source>
</evidence>
<dbReference type="InterPro" id="IPR045626">
    <property type="entry name" value="PGDH_ASB_dom"/>
</dbReference>
<dbReference type="PANTHER" id="PTHR42938:SF47">
    <property type="entry name" value="HYDROXYPYRUVATE REDUCTASE"/>
    <property type="match status" value="1"/>
</dbReference>
<sequence>MPKVLIADKMSAAATQVFKNRGVDVDVITGLSKEELIDIIADYDGLAVRSSTRPDAEIIAAAKNLKVIGRAGIGVDNIDIKASTDRGVVVMNTPFGNAVTTAEHAIAMLFSAARQIPSASTRTQNGEWPKSDFKGVELFNKTLGVIGCGNIGALVAERALGLKMKVIAFDPYLTPERAVKLGVEKVELDELFQRADAITLHTPLVESTKGIVSRARLGMTKKGVIIVNCARGGLVDEEALKDALEAGHVRAAALDVFAVEPAKEHPLFGTPNFIATPHLGASTLEAQENVAVQVAEQMADYLLTGAVSNALNTPSISAEEAPRLKPFVDLADRLGRLTGQLLHDPIQSIELTYKGAVTDLNTDPMTAAALAGLLKAAMPDVNAVSAPVLAKERGIEIKESYVNEAERAESLIRLAVQTSERKFVVVGTIYRGEPRIVRLFGVPMDAAFSENMIYVRNDDKPGFIGKLGAVLGDNKVNIATFSLGRMAKGDEAVCLVSVDGPVTDEVAAQIRNLDHVKIVDAVSL</sequence>
<dbReference type="PROSITE" id="PS51671">
    <property type="entry name" value="ACT"/>
    <property type="match status" value="1"/>
</dbReference>
<dbReference type="Pfam" id="PF01842">
    <property type="entry name" value="ACT"/>
    <property type="match status" value="1"/>
</dbReference>
<evidence type="ECO:0000256" key="2">
    <source>
        <dbReference type="ARBA" id="ARBA00005216"/>
    </source>
</evidence>
<keyword evidence="9" id="KW-0028">Amino-acid biosynthesis</keyword>
<dbReference type="Gene3D" id="3.40.50.720">
    <property type="entry name" value="NAD(P)-binding Rossmann-like Domain"/>
    <property type="match status" value="2"/>
</dbReference>
<reference evidence="11 12" key="1">
    <citation type="submission" date="2018-10" db="EMBL/GenBank/DDBJ databases">
        <title>Genomic Encyclopedia of Type Strains, Phase IV (KMG-IV): sequencing the most valuable type-strain genomes for metagenomic binning, comparative biology and taxonomic classification.</title>
        <authorList>
            <person name="Goeker M."/>
        </authorList>
    </citation>
    <scope>NUCLEOTIDE SEQUENCE [LARGE SCALE GENOMIC DNA]</scope>
    <source>
        <strain evidence="11 12">DSM 22008</strain>
    </source>
</reference>
<comment type="catalytic activity">
    <reaction evidence="7">
        <text>(R)-2-hydroxyglutarate + NAD(+) = 2-oxoglutarate + NADH + H(+)</text>
        <dbReference type="Rhea" id="RHEA:49612"/>
        <dbReference type="ChEBI" id="CHEBI:15378"/>
        <dbReference type="ChEBI" id="CHEBI:15801"/>
        <dbReference type="ChEBI" id="CHEBI:16810"/>
        <dbReference type="ChEBI" id="CHEBI:57540"/>
        <dbReference type="ChEBI" id="CHEBI:57945"/>
        <dbReference type="EC" id="1.1.1.399"/>
    </reaction>
</comment>
<evidence type="ECO:0000256" key="1">
    <source>
        <dbReference type="ARBA" id="ARBA00003800"/>
    </source>
</evidence>
<dbReference type="SUPFAM" id="SSF143548">
    <property type="entry name" value="Serine metabolism enzymes domain"/>
    <property type="match status" value="1"/>
</dbReference>
<comment type="function">
    <text evidence="1">Catalyzes the reversible oxidation of 3-phospho-D-glycerate to 3-phosphonooxypyruvate, the first step of the phosphorylated L-serine biosynthesis pathway. Also catalyzes the reversible oxidation of 2-hydroxyglutarate to 2-oxoglutarate.</text>
</comment>
<dbReference type="InterPro" id="IPR002912">
    <property type="entry name" value="ACT_dom"/>
</dbReference>
<evidence type="ECO:0000256" key="4">
    <source>
        <dbReference type="ARBA" id="ARBA00021582"/>
    </source>
</evidence>
<feature type="domain" description="ACT" evidence="10">
    <location>
        <begin position="452"/>
        <end position="524"/>
    </location>
</feature>
<evidence type="ECO:0000256" key="5">
    <source>
        <dbReference type="ARBA" id="ARBA00023002"/>
    </source>
</evidence>
<gene>
    <name evidence="11" type="ORF">DES40_1109</name>
</gene>
<dbReference type="AlphaFoldDB" id="A0A420WLC3"/>
<dbReference type="CDD" id="cd12173">
    <property type="entry name" value="PGDH_4"/>
    <property type="match status" value="1"/>
</dbReference>
<dbReference type="Pfam" id="PF02826">
    <property type="entry name" value="2-Hacid_dh_C"/>
    <property type="match status" value="1"/>
</dbReference>
<evidence type="ECO:0000259" key="10">
    <source>
        <dbReference type="PROSITE" id="PS51671"/>
    </source>
</evidence>
<dbReference type="InterPro" id="IPR006139">
    <property type="entry name" value="D-isomer_2_OHA_DH_cat_dom"/>
</dbReference>
<dbReference type="PROSITE" id="PS00670">
    <property type="entry name" value="D_2_HYDROXYACID_DH_2"/>
    <property type="match status" value="1"/>
</dbReference>
<dbReference type="FunCoup" id="A0A420WLC3">
    <property type="interactions" value="460"/>
</dbReference>
<dbReference type="RefSeq" id="WP_121099518.1">
    <property type="nucleotide sequence ID" value="NZ_RBII01000001.1"/>
</dbReference>
<comment type="similarity">
    <text evidence="3 9">Belongs to the D-isomer specific 2-hydroxyacid dehydrogenase family.</text>
</comment>
<dbReference type="Gene3D" id="3.30.70.260">
    <property type="match status" value="1"/>
</dbReference>
<evidence type="ECO:0000256" key="7">
    <source>
        <dbReference type="ARBA" id="ARBA00048126"/>
    </source>
</evidence>
<dbReference type="SUPFAM" id="SSF51735">
    <property type="entry name" value="NAD(P)-binding Rossmann-fold domains"/>
    <property type="match status" value="1"/>
</dbReference>
<dbReference type="Pfam" id="PF00389">
    <property type="entry name" value="2-Hacid_dh"/>
    <property type="match status" value="1"/>
</dbReference>
<dbReference type="PROSITE" id="PS00065">
    <property type="entry name" value="D_2_HYDROXYACID_DH_1"/>
    <property type="match status" value="1"/>
</dbReference>
<dbReference type="GO" id="GO:0006564">
    <property type="term" value="P:L-serine biosynthetic process"/>
    <property type="evidence" value="ECO:0007669"/>
    <property type="project" value="UniProtKB-UniRule"/>
</dbReference>
<dbReference type="InterPro" id="IPR036291">
    <property type="entry name" value="NAD(P)-bd_dom_sf"/>
</dbReference>
<keyword evidence="9" id="KW-0718">Serine biosynthesis</keyword>
<dbReference type="FunFam" id="3.30.70.260:FF:000008">
    <property type="entry name" value="D-3-phosphoglycerate dehydrogenase, chloroplastic"/>
    <property type="match status" value="1"/>
</dbReference>
<accession>A0A420WLC3</accession>
<evidence type="ECO:0000256" key="6">
    <source>
        <dbReference type="ARBA" id="ARBA00023027"/>
    </source>
</evidence>
<keyword evidence="6 9" id="KW-0520">NAD</keyword>